<feature type="region of interest" description="Disordered" evidence="1">
    <location>
        <begin position="154"/>
        <end position="188"/>
    </location>
</feature>
<evidence type="ECO:0000313" key="2">
    <source>
        <dbReference type="EMBL" id="RCV28393.1"/>
    </source>
</evidence>
<accession>A0A368RE24</accession>
<proteinExistence type="predicted"/>
<protein>
    <submittedName>
        <fullName evidence="2">Uncharacterized protein</fullName>
    </submittedName>
</protein>
<reference evidence="2" key="1">
    <citation type="journal article" date="2012" name="Nat. Biotechnol.">
        <title>Reference genome sequence of the model plant Setaria.</title>
        <authorList>
            <person name="Bennetzen J.L."/>
            <person name="Schmutz J."/>
            <person name="Wang H."/>
            <person name="Percifield R."/>
            <person name="Hawkins J."/>
            <person name="Pontaroli A.C."/>
            <person name="Estep M."/>
            <person name="Feng L."/>
            <person name="Vaughn J.N."/>
            <person name="Grimwood J."/>
            <person name="Jenkins J."/>
            <person name="Barry K."/>
            <person name="Lindquist E."/>
            <person name="Hellsten U."/>
            <person name="Deshpande S."/>
            <person name="Wang X."/>
            <person name="Wu X."/>
            <person name="Mitros T."/>
            <person name="Triplett J."/>
            <person name="Yang X."/>
            <person name="Ye C.Y."/>
            <person name="Mauro-Herrera M."/>
            <person name="Wang L."/>
            <person name="Li P."/>
            <person name="Sharma M."/>
            <person name="Sharma R."/>
            <person name="Ronald P.C."/>
            <person name="Panaud O."/>
            <person name="Kellogg E.A."/>
            <person name="Brutnell T.P."/>
            <person name="Doust A.N."/>
            <person name="Tuskan G.A."/>
            <person name="Rokhsar D."/>
            <person name="Devos K.M."/>
        </authorList>
    </citation>
    <scope>NUCLEOTIDE SEQUENCE [LARGE SCALE GENOMIC DNA]</scope>
    <source>
        <strain evidence="2">Yugu1</strain>
    </source>
</reference>
<evidence type="ECO:0000256" key="1">
    <source>
        <dbReference type="SAM" id="MobiDB-lite"/>
    </source>
</evidence>
<gene>
    <name evidence="2" type="ORF">SETIT_5G401800v2</name>
</gene>
<dbReference type="EMBL" id="CM003532">
    <property type="protein sequence ID" value="RCV28393.1"/>
    <property type="molecule type" value="Genomic_DNA"/>
</dbReference>
<feature type="compositionally biased region" description="Basic and acidic residues" evidence="1">
    <location>
        <begin position="158"/>
        <end position="171"/>
    </location>
</feature>
<organism evidence="2">
    <name type="scientific">Setaria italica</name>
    <name type="common">Foxtail millet</name>
    <name type="synonym">Panicum italicum</name>
    <dbReference type="NCBI Taxonomy" id="4555"/>
    <lineage>
        <taxon>Eukaryota</taxon>
        <taxon>Viridiplantae</taxon>
        <taxon>Streptophyta</taxon>
        <taxon>Embryophyta</taxon>
        <taxon>Tracheophyta</taxon>
        <taxon>Spermatophyta</taxon>
        <taxon>Magnoliopsida</taxon>
        <taxon>Liliopsida</taxon>
        <taxon>Poales</taxon>
        <taxon>Poaceae</taxon>
        <taxon>PACMAD clade</taxon>
        <taxon>Panicoideae</taxon>
        <taxon>Panicodae</taxon>
        <taxon>Paniceae</taxon>
        <taxon>Cenchrinae</taxon>
        <taxon>Setaria</taxon>
    </lineage>
</organism>
<reference evidence="2" key="2">
    <citation type="submission" date="2015-07" db="EMBL/GenBank/DDBJ databases">
        <authorList>
            <person name="Noorani M."/>
        </authorList>
    </citation>
    <scope>NUCLEOTIDE SEQUENCE</scope>
    <source>
        <strain evidence="2">Yugu1</strain>
    </source>
</reference>
<dbReference type="AlphaFoldDB" id="A0A368RE24"/>
<feature type="compositionally biased region" description="Basic and acidic residues" evidence="1">
    <location>
        <begin position="178"/>
        <end position="188"/>
    </location>
</feature>
<sequence>MFMKKMKMLIRQNLKKQKRRDKYASLLEEEKEKMRAKVREGYYRRKAKSKTIKPPQYLEGTPLSLNTTSFCDRTNKIGSGPCNGPQFPSAVTGSPPCLSRRELLKELGQDDGGNKWLHRNHTYRRVHMSGSVHVFDQSLTGDLHLSLSLQDVQEMTTPEERKRLREKERYAKMSSMTKQDKISKKDEA</sequence>
<name>A0A368RE24_SETIT</name>